<evidence type="ECO:0000313" key="2">
    <source>
        <dbReference type="Proteomes" id="UP000235145"/>
    </source>
</evidence>
<keyword evidence="2" id="KW-1185">Reference proteome</keyword>
<evidence type="ECO:0000313" key="1">
    <source>
        <dbReference type="EMBL" id="KAJ0185894.1"/>
    </source>
</evidence>
<evidence type="ECO:0008006" key="3">
    <source>
        <dbReference type="Google" id="ProtNLM"/>
    </source>
</evidence>
<accession>A0A9R1UEZ0</accession>
<name>A0A9R1UEZ0_LACSA</name>
<organism evidence="1 2">
    <name type="scientific">Lactuca sativa</name>
    <name type="common">Garden lettuce</name>
    <dbReference type="NCBI Taxonomy" id="4236"/>
    <lineage>
        <taxon>Eukaryota</taxon>
        <taxon>Viridiplantae</taxon>
        <taxon>Streptophyta</taxon>
        <taxon>Embryophyta</taxon>
        <taxon>Tracheophyta</taxon>
        <taxon>Spermatophyta</taxon>
        <taxon>Magnoliopsida</taxon>
        <taxon>eudicotyledons</taxon>
        <taxon>Gunneridae</taxon>
        <taxon>Pentapetalae</taxon>
        <taxon>asterids</taxon>
        <taxon>campanulids</taxon>
        <taxon>Asterales</taxon>
        <taxon>Asteraceae</taxon>
        <taxon>Cichorioideae</taxon>
        <taxon>Cichorieae</taxon>
        <taxon>Lactucinae</taxon>
        <taxon>Lactuca</taxon>
    </lineage>
</organism>
<dbReference type="AlphaFoldDB" id="A0A9R1UEZ0"/>
<proteinExistence type="predicted"/>
<sequence>MAILYVAFTKVLLDSVLMESSSHSTRWNNLVPRKVNSIFLFPVRYWFLFGIDKITSWWDVDIPINCSITNMINWSNNLKIDVETKRNCDAVVMVTFWSIWSYRNKMVFDLVKPRKDMIFDDIRSFAYFWVKNRRRNCKFD</sequence>
<comment type="caution">
    <text evidence="1">The sequence shown here is derived from an EMBL/GenBank/DDBJ whole genome shotgun (WGS) entry which is preliminary data.</text>
</comment>
<gene>
    <name evidence="1" type="ORF">LSAT_V11C900489320</name>
</gene>
<reference evidence="1 2" key="1">
    <citation type="journal article" date="2017" name="Nat. Commun.">
        <title>Genome assembly with in vitro proximity ligation data and whole-genome triplication in lettuce.</title>
        <authorList>
            <person name="Reyes-Chin-Wo S."/>
            <person name="Wang Z."/>
            <person name="Yang X."/>
            <person name="Kozik A."/>
            <person name="Arikit S."/>
            <person name="Song C."/>
            <person name="Xia L."/>
            <person name="Froenicke L."/>
            <person name="Lavelle D.O."/>
            <person name="Truco M.J."/>
            <person name="Xia R."/>
            <person name="Zhu S."/>
            <person name="Xu C."/>
            <person name="Xu H."/>
            <person name="Xu X."/>
            <person name="Cox K."/>
            <person name="Korf I."/>
            <person name="Meyers B.C."/>
            <person name="Michelmore R.W."/>
        </authorList>
    </citation>
    <scope>NUCLEOTIDE SEQUENCE [LARGE SCALE GENOMIC DNA]</scope>
    <source>
        <strain evidence="2">cv. Salinas</strain>
        <tissue evidence="1">Seedlings</tissue>
    </source>
</reference>
<protein>
    <recommendedName>
        <fullName evidence="3">Reverse transcriptase zinc-binding domain-containing protein</fullName>
    </recommendedName>
</protein>
<dbReference type="Proteomes" id="UP000235145">
    <property type="component" value="Unassembled WGS sequence"/>
</dbReference>
<dbReference type="EMBL" id="NBSK02000009">
    <property type="protein sequence ID" value="KAJ0185894.1"/>
    <property type="molecule type" value="Genomic_DNA"/>
</dbReference>